<reference evidence="1 2" key="1">
    <citation type="submission" date="2018-09" db="EMBL/GenBank/DDBJ databases">
        <title>Metagenome Assembled Genomes from an Advanced Water Purification Facility.</title>
        <authorList>
            <person name="Stamps B.W."/>
            <person name="Spear J.R."/>
        </authorList>
    </citation>
    <scope>NUCLEOTIDE SEQUENCE [LARGE SCALE GENOMIC DNA]</scope>
    <source>
        <strain evidence="1">Bin_63_2</strain>
    </source>
</reference>
<gene>
    <name evidence="1" type="ORF">E6Q11_03475</name>
</gene>
<dbReference type="EMBL" id="SSDS01000056">
    <property type="protein sequence ID" value="TXG77044.1"/>
    <property type="molecule type" value="Genomic_DNA"/>
</dbReference>
<protein>
    <submittedName>
        <fullName evidence="1">Uncharacterized protein</fullName>
    </submittedName>
</protein>
<evidence type="ECO:0000313" key="1">
    <source>
        <dbReference type="EMBL" id="TXG77044.1"/>
    </source>
</evidence>
<dbReference type="Proteomes" id="UP000321026">
    <property type="component" value="Unassembled WGS sequence"/>
</dbReference>
<comment type="caution">
    <text evidence="1">The sequence shown here is derived from an EMBL/GenBank/DDBJ whole genome shotgun (WGS) entry which is preliminary data.</text>
</comment>
<sequence length="72" mass="8203">MNVNWEITGTLSKVELTKVVSDYILSNVPKGYKVTRLDFTLTGKKDDHNRYLAYEVSGVNFVLEKLPEIGVR</sequence>
<dbReference type="AlphaFoldDB" id="A0A5C7J7C0"/>
<name>A0A5C7J7C0_9BACT</name>
<accession>A0A5C7J7C0</accession>
<evidence type="ECO:0000313" key="2">
    <source>
        <dbReference type="Proteomes" id="UP000321026"/>
    </source>
</evidence>
<proteinExistence type="predicted"/>
<organism evidence="1 2">
    <name type="scientific">Candidatus Dojkabacteria bacterium</name>
    <dbReference type="NCBI Taxonomy" id="2099670"/>
    <lineage>
        <taxon>Bacteria</taxon>
        <taxon>Candidatus Dojkabacteria</taxon>
    </lineage>
</organism>